<comment type="pathway">
    <text evidence="2">Carbohydrate biosynthesis; dTDP-L-rhamnose biosynthesis.</text>
</comment>
<reference evidence="5 6" key="1">
    <citation type="journal article" date="2019" name="Nat. Microbiol.">
        <title>Mediterranean grassland soil C-N compound turnover is dependent on rainfall and depth, and is mediated by genomically divergent microorganisms.</title>
        <authorList>
            <person name="Diamond S."/>
            <person name="Andeer P.F."/>
            <person name="Li Z."/>
            <person name="Crits-Christoph A."/>
            <person name="Burstein D."/>
            <person name="Anantharaman K."/>
            <person name="Lane K.R."/>
            <person name="Thomas B.C."/>
            <person name="Pan C."/>
            <person name="Northen T.R."/>
            <person name="Banfield J.F."/>
        </authorList>
    </citation>
    <scope>NUCLEOTIDE SEQUENCE [LARGE SCALE GENOMIC DNA]</scope>
    <source>
        <strain evidence="5">NP_7</strain>
    </source>
</reference>
<name>A0A537J384_9BACT</name>
<dbReference type="GO" id="GO:0019305">
    <property type="term" value="P:dTDP-rhamnose biosynthetic process"/>
    <property type="evidence" value="ECO:0007669"/>
    <property type="project" value="UniProtKB-UniPathway"/>
</dbReference>
<dbReference type="PANTHER" id="PTHR10491:SF4">
    <property type="entry name" value="METHIONINE ADENOSYLTRANSFERASE 2 SUBUNIT BETA"/>
    <property type="match status" value="1"/>
</dbReference>
<dbReference type="InterPro" id="IPR029903">
    <property type="entry name" value="RmlD-like-bd"/>
</dbReference>
<dbReference type="GO" id="GO:0005829">
    <property type="term" value="C:cytosol"/>
    <property type="evidence" value="ECO:0007669"/>
    <property type="project" value="TreeGrafter"/>
</dbReference>
<dbReference type="InterPro" id="IPR005913">
    <property type="entry name" value="dTDP_dehydrorham_reduct"/>
</dbReference>
<dbReference type="NCBIfam" id="TIGR01214">
    <property type="entry name" value="rmlD"/>
    <property type="match status" value="1"/>
</dbReference>
<accession>A0A537J384</accession>
<comment type="function">
    <text evidence="2">Catalyzes the reduction of dTDP-6-deoxy-L-lyxo-4-hexulose to yield dTDP-L-rhamnose.</text>
</comment>
<keyword evidence="2 5" id="KW-0560">Oxidoreductase</keyword>
<sequence length="293" mass="31670">MKVAVLGGNGQLGTDVVLAFRGAGGHDVLPMTHAQVEVTDPESVRAALAQGRADVVVNCAAFHRVDDCEKRPDEAFRVNALGALHVARACAEINALCVYISTDYVFDGQKGMPYTEEDCPRPVNTYGASKLAGEHLVAQSCPRWIIARVASLFGRAGPRGKPSNFVEAILSKGTAGEPVRVVDDMRMSPTYTHDAARALAHLIRQGATGVFHLTNAGACSWFEYAEEILALAHLEATVEPVRSSDHFSAARRPRNSSLRGLKVDGPAKQSLRPWEEALKAYLDDRNATARREP</sequence>
<dbReference type="Gene3D" id="3.40.50.720">
    <property type="entry name" value="NAD(P)-binding Rossmann-like Domain"/>
    <property type="match status" value="1"/>
</dbReference>
<dbReference type="Proteomes" id="UP000320048">
    <property type="component" value="Unassembled WGS sequence"/>
</dbReference>
<dbReference type="AlphaFoldDB" id="A0A537J384"/>
<evidence type="ECO:0000259" key="4">
    <source>
        <dbReference type="Pfam" id="PF04321"/>
    </source>
</evidence>
<dbReference type="Pfam" id="PF04321">
    <property type="entry name" value="RmlD_sub_bind"/>
    <property type="match status" value="1"/>
</dbReference>
<evidence type="ECO:0000313" key="5">
    <source>
        <dbReference type="EMBL" id="TMI78008.1"/>
    </source>
</evidence>
<dbReference type="SUPFAM" id="SSF51735">
    <property type="entry name" value="NAD(P)-binding Rossmann-fold domains"/>
    <property type="match status" value="1"/>
</dbReference>
<feature type="domain" description="RmlD-like substrate binding" evidence="4">
    <location>
        <begin position="1"/>
        <end position="284"/>
    </location>
</feature>
<dbReference type="UniPathway" id="UPA00124"/>
<evidence type="ECO:0000256" key="1">
    <source>
        <dbReference type="ARBA" id="ARBA00010944"/>
    </source>
</evidence>
<dbReference type="PANTHER" id="PTHR10491">
    <property type="entry name" value="DTDP-4-DEHYDRORHAMNOSE REDUCTASE"/>
    <property type="match status" value="1"/>
</dbReference>
<comment type="caution">
    <text evidence="5">The sequence shown here is derived from an EMBL/GenBank/DDBJ whole genome shotgun (WGS) entry which is preliminary data.</text>
</comment>
<proteinExistence type="inferred from homology"/>
<gene>
    <name evidence="5" type="primary">rfbD</name>
    <name evidence="5" type="ORF">E6H04_13195</name>
</gene>
<organism evidence="5 6">
    <name type="scientific">Candidatus Segetimicrobium genomatis</name>
    <dbReference type="NCBI Taxonomy" id="2569760"/>
    <lineage>
        <taxon>Bacteria</taxon>
        <taxon>Bacillati</taxon>
        <taxon>Candidatus Sysuimicrobiota</taxon>
        <taxon>Candidatus Sysuimicrobiia</taxon>
        <taxon>Candidatus Sysuimicrobiales</taxon>
        <taxon>Candidatus Segetimicrobiaceae</taxon>
        <taxon>Candidatus Segetimicrobium</taxon>
    </lineage>
</organism>
<evidence type="ECO:0000256" key="3">
    <source>
        <dbReference type="SAM" id="MobiDB-lite"/>
    </source>
</evidence>
<evidence type="ECO:0000256" key="2">
    <source>
        <dbReference type="RuleBase" id="RU364082"/>
    </source>
</evidence>
<feature type="region of interest" description="Disordered" evidence="3">
    <location>
        <begin position="244"/>
        <end position="265"/>
    </location>
</feature>
<dbReference type="EMBL" id="VBAO01000411">
    <property type="protein sequence ID" value="TMI78008.1"/>
    <property type="molecule type" value="Genomic_DNA"/>
</dbReference>
<keyword evidence="2" id="KW-0521">NADP</keyword>
<dbReference type="CDD" id="cd05254">
    <property type="entry name" value="dTDP_HR_like_SDR_e"/>
    <property type="match status" value="1"/>
</dbReference>
<dbReference type="GO" id="GO:0008831">
    <property type="term" value="F:dTDP-4-dehydrorhamnose reductase activity"/>
    <property type="evidence" value="ECO:0007669"/>
    <property type="project" value="UniProtKB-EC"/>
</dbReference>
<dbReference type="EC" id="1.1.1.133" evidence="2"/>
<dbReference type="InterPro" id="IPR036291">
    <property type="entry name" value="NAD(P)-bd_dom_sf"/>
</dbReference>
<evidence type="ECO:0000313" key="6">
    <source>
        <dbReference type="Proteomes" id="UP000320048"/>
    </source>
</evidence>
<comment type="similarity">
    <text evidence="1 2">Belongs to the dTDP-4-dehydrorhamnose reductase family.</text>
</comment>
<dbReference type="Gene3D" id="3.90.25.10">
    <property type="entry name" value="UDP-galactose 4-epimerase, domain 1"/>
    <property type="match status" value="1"/>
</dbReference>
<protein>
    <recommendedName>
        <fullName evidence="2">dTDP-4-dehydrorhamnose reductase</fullName>
        <ecNumber evidence="2">1.1.1.133</ecNumber>
    </recommendedName>
</protein>